<dbReference type="RefSeq" id="WP_167367530.1">
    <property type="nucleotide sequence ID" value="NZ_JAURUE010000001.1"/>
</dbReference>
<keyword evidence="2" id="KW-0812">Transmembrane</keyword>
<keyword evidence="2" id="KW-1133">Transmembrane helix</keyword>
<organism evidence="3 4">
    <name type="scientific">Streptomyces demainii</name>
    <dbReference type="NCBI Taxonomy" id="588122"/>
    <lineage>
        <taxon>Bacteria</taxon>
        <taxon>Bacillati</taxon>
        <taxon>Actinomycetota</taxon>
        <taxon>Actinomycetes</taxon>
        <taxon>Kitasatosporales</taxon>
        <taxon>Streptomycetaceae</taxon>
        <taxon>Streptomyces</taxon>
    </lineage>
</organism>
<evidence type="ECO:0000313" key="3">
    <source>
        <dbReference type="EMBL" id="MDP9609690.1"/>
    </source>
</evidence>
<dbReference type="EMBL" id="JAURUE010000001">
    <property type="protein sequence ID" value="MDP9609690.1"/>
    <property type="molecule type" value="Genomic_DNA"/>
</dbReference>
<keyword evidence="4" id="KW-1185">Reference proteome</keyword>
<reference evidence="3 4" key="1">
    <citation type="submission" date="2023-07" db="EMBL/GenBank/DDBJ databases">
        <title>Sequencing the genomes of 1000 actinobacteria strains.</title>
        <authorList>
            <person name="Klenk H.-P."/>
        </authorList>
    </citation>
    <scope>NUCLEOTIDE SEQUENCE [LARGE SCALE GENOMIC DNA]</scope>
    <source>
        <strain evidence="3 4">DSM 41600</strain>
    </source>
</reference>
<proteinExistence type="predicted"/>
<comment type="caution">
    <text evidence="3">The sequence shown here is derived from an EMBL/GenBank/DDBJ whole genome shotgun (WGS) entry which is preliminary data.</text>
</comment>
<feature type="region of interest" description="Disordered" evidence="1">
    <location>
        <begin position="39"/>
        <end position="90"/>
    </location>
</feature>
<name>A0ABT9KMM5_9ACTN</name>
<gene>
    <name evidence="3" type="ORF">JOF35_001967</name>
</gene>
<dbReference type="Proteomes" id="UP001234880">
    <property type="component" value="Unassembled WGS sequence"/>
</dbReference>
<keyword evidence="2" id="KW-0472">Membrane</keyword>
<evidence type="ECO:0000313" key="4">
    <source>
        <dbReference type="Proteomes" id="UP001234880"/>
    </source>
</evidence>
<accession>A0ABT9KMM5</accession>
<feature type="transmembrane region" description="Helical" evidence="2">
    <location>
        <begin position="6"/>
        <end position="27"/>
    </location>
</feature>
<protein>
    <submittedName>
        <fullName evidence="3">Uncharacterized protein</fullName>
    </submittedName>
</protein>
<feature type="compositionally biased region" description="Low complexity" evidence="1">
    <location>
        <begin position="39"/>
        <end position="54"/>
    </location>
</feature>
<sequence length="90" mass="8768">MEGMGLAAAFLMTGGVYLLTTLSPLVFPAWRGMDEGAAVGKGAAAGKGTAPDKAAVADKSTAPDKAAAPPLSSAGPIRPTAAPAEPTPHP</sequence>
<evidence type="ECO:0000256" key="1">
    <source>
        <dbReference type="SAM" id="MobiDB-lite"/>
    </source>
</evidence>
<evidence type="ECO:0000256" key="2">
    <source>
        <dbReference type="SAM" id="Phobius"/>
    </source>
</evidence>